<dbReference type="EMBL" id="JAXAVX010000001">
    <property type="protein sequence ID" value="MDX8150425.1"/>
    <property type="molecule type" value="Genomic_DNA"/>
</dbReference>
<feature type="region of interest" description="Disordered" evidence="1">
    <location>
        <begin position="92"/>
        <end position="113"/>
    </location>
</feature>
<name>A0ABU4VHV8_9ACTN</name>
<reference evidence="2 3" key="1">
    <citation type="submission" date="2023-11" db="EMBL/GenBank/DDBJ databases">
        <authorList>
            <person name="Xu M."/>
            <person name="Jiang T."/>
        </authorList>
    </citation>
    <scope>NUCLEOTIDE SEQUENCE [LARGE SCALE GENOMIC DNA]</scope>
    <source>
        <strain evidence="2 3">SD</strain>
    </source>
</reference>
<keyword evidence="3" id="KW-1185">Reference proteome</keyword>
<evidence type="ECO:0000256" key="1">
    <source>
        <dbReference type="SAM" id="MobiDB-lite"/>
    </source>
</evidence>
<accession>A0ABU4VHV8</accession>
<sequence>MGSFFIDTRSGQVATKRQLIAAGLCSPIDDPQLPWHPIRGDIDASTLWYSVLRKQERGIWLGTVAFRRGDHHLLLLRQGWEEIDIEEIAAFGPEAGAEGDGERAEIARSPFDD</sequence>
<feature type="compositionally biased region" description="Basic and acidic residues" evidence="1">
    <location>
        <begin position="100"/>
        <end position="113"/>
    </location>
</feature>
<organism evidence="2 3">
    <name type="scientific">Patulibacter brassicae</name>
    <dbReference type="NCBI Taxonomy" id="1705717"/>
    <lineage>
        <taxon>Bacteria</taxon>
        <taxon>Bacillati</taxon>
        <taxon>Actinomycetota</taxon>
        <taxon>Thermoleophilia</taxon>
        <taxon>Solirubrobacterales</taxon>
        <taxon>Patulibacteraceae</taxon>
        <taxon>Patulibacter</taxon>
    </lineage>
</organism>
<comment type="caution">
    <text evidence="2">The sequence shown here is derived from an EMBL/GenBank/DDBJ whole genome shotgun (WGS) entry which is preliminary data.</text>
</comment>
<protein>
    <submittedName>
        <fullName evidence="2">Uncharacterized protein</fullName>
    </submittedName>
</protein>
<evidence type="ECO:0000313" key="2">
    <source>
        <dbReference type="EMBL" id="MDX8150425.1"/>
    </source>
</evidence>
<dbReference type="Proteomes" id="UP001277761">
    <property type="component" value="Unassembled WGS sequence"/>
</dbReference>
<dbReference type="RefSeq" id="WP_319952573.1">
    <property type="nucleotide sequence ID" value="NZ_JAXAVX010000001.1"/>
</dbReference>
<proteinExistence type="predicted"/>
<evidence type="ECO:0000313" key="3">
    <source>
        <dbReference type="Proteomes" id="UP001277761"/>
    </source>
</evidence>
<gene>
    <name evidence="2" type="ORF">SK069_02370</name>
</gene>